<dbReference type="PRINTS" id="PR00080">
    <property type="entry name" value="SDRFAMILY"/>
</dbReference>
<proteinExistence type="inferred from homology"/>
<dbReference type="SUPFAM" id="SSF51735">
    <property type="entry name" value="NAD(P)-binding Rossmann-fold domains"/>
    <property type="match status" value="1"/>
</dbReference>
<evidence type="ECO:0000313" key="5">
    <source>
        <dbReference type="Proteomes" id="UP000077096"/>
    </source>
</evidence>
<dbReference type="FunFam" id="3.40.50.720:FF:000173">
    <property type="entry name" value="3-oxoacyl-[acyl-carrier protein] reductase"/>
    <property type="match status" value="1"/>
</dbReference>
<dbReference type="PRINTS" id="PR00081">
    <property type="entry name" value="GDHRDH"/>
</dbReference>
<dbReference type="OrthoDB" id="9803333at2"/>
<dbReference type="InterPro" id="IPR020904">
    <property type="entry name" value="Sc_DH/Rdtase_CS"/>
</dbReference>
<dbReference type="InterPro" id="IPR002347">
    <property type="entry name" value="SDR_fam"/>
</dbReference>
<dbReference type="KEGG" id="fng:JM64_02540"/>
<dbReference type="InterPro" id="IPR036291">
    <property type="entry name" value="NAD(P)-bd_dom_sf"/>
</dbReference>
<protein>
    <submittedName>
        <fullName evidence="4">3-ketoacyl-ACP reductase</fullName>
    </submittedName>
</protein>
<evidence type="ECO:0000256" key="2">
    <source>
        <dbReference type="ARBA" id="ARBA00023002"/>
    </source>
</evidence>
<dbReference type="AlphaFoldDB" id="A0A172T205"/>
<dbReference type="Proteomes" id="UP000077096">
    <property type="component" value="Chromosome"/>
</dbReference>
<dbReference type="EMBL" id="CP011393">
    <property type="protein sequence ID" value="ANE41001.1"/>
    <property type="molecule type" value="Genomic_DNA"/>
</dbReference>
<evidence type="ECO:0000256" key="1">
    <source>
        <dbReference type="ARBA" id="ARBA00006484"/>
    </source>
</evidence>
<name>A0A172T205_FERPE</name>
<organism evidence="4 5">
    <name type="scientific">Fervidobacterium pennivorans</name>
    <dbReference type="NCBI Taxonomy" id="93466"/>
    <lineage>
        <taxon>Bacteria</taxon>
        <taxon>Thermotogati</taxon>
        <taxon>Thermotogota</taxon>
        <taxon>Thermotogae</taxon>
        <taxon>Thermotogales</taxon>
        <taxon>Fervidobacteriaceae</taxon>
        <taxon>Fervidobacterium</taxon>
    </lineage>
</organism>
<dbReference type="PATRIC" id="fig|93466.3.peg.559"/>
<evidence type="ECO:0000313" key="4">
    <source>
        <dbReference type="EMBL" id="ANE41001.1"/>
    </source>
</evidence>
<gene>
    <name evidence="4" type="ORF">JM64_02540</name>
</gene>
<dbReference type="NCBIfam" id="NF009466">
    <property type="entry name" value="PRK12826.1-2"/>
    <property type="match status" value="1"/>
</dbReference>
<reference evidence="4 5" key="1">
    <citation type="submission" date="2014-08" db="EMBL/GenBank/DDBJ databases">
        <title>Fervidobacterium pennivorans DYC genome.</title>
        <authorList>
            <person name="Wushke S."/>
        </authorList>
    </citation>
    <scope>NUCLEOTIDE SEQUENCE [LARGE SCALE GENOMIC DNA]</scope>
    <source>
        <strain evidence="4 5">DYC</strain>
    </source>
</reference>
<dbReference type="SMART" id="SM00822">
    <property type="entry name" value="PKS_KR"/>
    <property type="match status" value="1"/>
</dbReference>
<dbReference type="PANTHER" id="PTHR42760:SF133">
    <property type="entry name" value="3-OXOACYL-[ACYL-CARRIER-PROTEIN] REDUCTASE"/>
    <property type="match status" value="1"/>
</dbReference>
<dbReference type="Pfam" id="PF13561">
    <property type="entry name" value="adh_short_C2"/>
    <property type="match status" value="1"/>
</dbReference>
<dbReference type="GO" id="GO:0048038">
    <property type="term" value="F:quinone binding"/>
    <property type="evidence" value="ECO:0007669"/>
    <property type="project" value="TreeGrafter"/>
</dbReference>
<keyword evidence="2" id="KW-0560">Oxidoreductase</keyword>
<comment type="similarity">
    <text evidence="1">Belongs to the short-chain dehydrogenases/reductases (SDR) family.</text>
</comment>
<dbReference type="PROSITE" id="PS00061">
    <property type="entry name" value="ADH_SHORT"/>
    <property type="match status" value="1"/>
</dbReference>
<dbReference type="InterPro" id="IPR057326">
    <property type="entry name" value="KR_dom"/>
</dbReference>
<dbReference type="Gene3D" id="3.40.50.720">
    <property type="entry name" value="NAD(P)-binding Rossmann-like Domain"/>
    <property type="match status" value="1"/>
</dbReference>
<accession>A0A172T205</accession>
<sequence length="238" mass="25846">MGRLDGKVAIITGASGGIGKAITKEFIEEGCIVVGFNYTPSAENIDAQLYHEYILDITDRSAVESAVKDAAQKFGRIDILVNNAGITKDNLVYRMTYEEWDSVINTNLTGAFNMVKATIREIVRNEGVIVNISSVVGLEGNIGQANYAASKAGLIGLTKSLAKEFGRKNVRVNAIAPGFIETPMTEKLPEEVKKTALEKISMRRFGKPEEVAKLVKFLVLDGTYINGQVIIIDGGMEL</sequence>
<feature type="domain" description="Ketoreductase" evidence="3">
    <location>
        <begin position="7"/>
        <end position="178"/>
    </location>
</feature>
<evidence type="ECO:0000259" key="3">
    <source>
        <dbReference type="SMART" id="SM00822"/>
    </source>
</evidence>
<dbReference type="GO" id="GO:0006633">
    <property type="term" value="P:fatty acid biosynthetic process"/>
    <property type="evidence" value="ECO:0007669"/>
    <property type="project" value="TreeGrafter"/>
</dbReference>
<dbReference type="GO" id="GO:0016616">
    <property type="term" value="F:oxidoreductase activity, acting on the CH-OH group of donors, NAD or NADP as acceptor"/>
    <property type="evidence" value="ECO:0007669"/>
    <property type="project" value="TreeGrafter"/>
</dbReference>
<dbReference type="PANTHER" id="PTHR42760">
    <property type="entry name" value="SHORT-CHAIN DEHYDROGENASES/REDUCTASES FAMILY MEMBER"/>
    <property type="match status" value="1"/>
</dbReference>